<sequence>MDQISELTCIHRQIVPRDDRRPKLSHAFIKVGVMNSLQHAVIPDGNQRPGVALARKTLFMPLPSEVLFEMMDAIFKYNGPLSWKDIIAFVTSTPEIQLVFREYRTMFLRRHLTGTPKNLGSPSDFVARYTDGRDTSQYSEHHGRWFWNICKPLSQVYALLDLPGDIKMRLELEDWHCSPRNKDEFVALFSTTPSWDPKALIDYDHHAALWRKRPIPSRKTTDAIPFLRRLTLPELEALEDVWHWLGFFYFRLIVAEGLYYLARGQDRIFAGLGATNPYRVIHWLCEQGLELLCRVIGASPKGRREALRDAINMAHEMKCDQGNTHNLNFVLSEGIWSEMFHRMRFTAGADAEEEWKKHRRYLELWHQQWRATYETGEQSLHLNVAQAQRLLVSHGVSSFPAE</sequence>
<keyword evidence="2" id="KW-1185">Reference proteome</keyword>
<name>A0A9P5EEZ9_COLSI</name>
<accession>A0A9P5EEZ9</accession>
<dbReference type="AlphaFoldDB" id="A0A9P5EEZ9"/>
<dbReference type="OrthoDB" id="4814323at2759"/>
<dbReference type="Proteomes" id="UP000711996">
    <property type="component" value="Unassembled WGS sequence"/>
</dbReference>
<organism evidence="1 2">
    <name type="scientific">Colletotrichum siamense</name>
    <name type="common">Anthracnose fungus</name>
    <dbReference type="NCBI Taxonomy" id="690259"/>
    <lineage>
        <taxon>Eukaryota</taxon>
        <taxon>Fungi</taxon>
        <taxon>Dikarya</taxon>
        <taxon>Ascomycota</taxon>
        <taxon>Pezizomycotina</taxon>
        <taxon>Sordariomycetes</taxon>
        <taxon>Hypocreomycetidae</taxon>
        <taxon>Glomerellales</taxon>
        <taxon>Glomerellaceae</taxon>
        <taxon>Colletotrichum</taxon>
        <taxon>Colletotrichum gloeosporioides species complex</taxon>
    </lineage>
</organism>
<evidence type="ECO:0000313" key="1">
    <source>
        <dbReference type="EMBL" id="KAF4848104.1"/>
    </source>
</evidence>
<dbReference type="EMBL" id="QPMT01000056">
    <property type="protein sequence ID" value="KAF4848104.1"/>
    <property type="molecule type" value="Genomic_DNA"/>
</dbReference>
<gene>
    <name evidence="1" type="ORF">CGCSCA2_v012489</name>
</gene>
<comment type="caution">
    <text evidence="1">The sequence shown here is derived from an EMBL/GenBank/DDBJ whole genome shotgun (WGS) entry which is preliminary data.</text>
</comment>
<evidence type="ECO:0000313" key="2">
    <source>
        <dbReference type="Proteomes" id="UP000711996"/>
    </source>
</evidence>
<proteinExistence type="predicted"/>
<protein>
    <submittedName>
        <fullName evidence="1">Uncharacterized protein</fullName>
    </submittedName>
</protein>
<reference evidence="1" key="1">
    <citation type="submission" date="2019-06" db="EMBL/GenBank/DDBJ databases">
        <authorList>
            <person name="Gan P."/>
            <person name="Shirasu K."/>
        </authorList>
    </citation>
    <scope>NUCLEOTIDE SEQUENCE [LARGE SCALE GENOMIC DNA]</scope>
    <source>
        <strain evidence="1">CAD2</strain>
    </source>
</reference>